<protein>
    <submittedName>
        <fullName evidence="3">Uncharacterized protein</fullName>
    </submittedName>
</protein>
<keyword evidence="1" id="KW-0175">Coiled coil</keyword>
<dbReference type="Proteomes" id="UP000594834">
    <property type="component" value="Chromosome"/>
</dbReference>
<accession>A0A1B8QT57</accession>
<dbReference type="Proteomes" id="UP000092575">
    <property type="component" value="Unassembled WGS sequence"/>
</dbReference>
<dbReference type="STRING" id="478.A7456_00495"/>
<keyword evidence="6" id="KW-1185">Reference proteome</keyword>
<evidence type="ECO:0000313" key="6">
    <source>
        <dbReference type="Proteomes" id="UP000594834"/>
    </source>
</evidence>
<evidence type="ECO:0000256" key="1">
    <source>
        <dbReference type="SAM" id="Coils"/>
    </source>
</evidence>
<evidence type="ECO:0000313" key="4">
    <source>
        <dbReference type="EMBL" id="QPT44566.1"/>
    </source>
</evidence>
<gene>
    <name evidence="3" type="ORF">A7456_00495</name>
    <name evidence="4" type="ORF">I6G26_11145</name>
</gene>
<evidence type="ECO:0000313" key="5">
    <source>
        <dbReference type="Proteomes" id="UP000092575"/>
    </source>
</evidence>
<sequence>MGIFSSKKKTTITGIHQRMLSDDNFTYSSQMAVTHWMWENSGKAGVDLTGKDLSDYLIKANQQSLPRKFDKLYRWASKPDKYHFGLPKSSLSENPQNQILNETVKYLNGKHGGEIQVIAFELGDRDFYVEAWHELVEHYGYDTSTNELTKLSEKHGYPCYLKDGYLALSQLTKDEYKNVGFDNQAIPFNYGKYFDREENISREQTAPITAISDHMVITYGFEMDVLPEANWGNLEEAQYVEYTKERVTKTIQIDLSYVNPEYKDGDEIQQDNDWIYITYLFNDDYYWFRYEYLSGGIASIDNALTATEAIGEYYPRLYIRLNQSDIVDWHKDAPDKKDTVAIFDKLNLDLTEITKQMHQSVGGEYGNVRGLYVFMGVQVNASKNQSALAEYCFNYFKKLYDLSGGKGLLQTIQDKQSSQVLSYQYMTLSEYDGVISNSYRPLRKNEYCLKVTSQTQTRRRGLFRRKKQNTTYTHTFYHQLEENKYVSLSVVGLNQTTHLSGYSYTKGGDDGELVIPIDRSIIKHLTNKERELLFHKSLHVAMIHVRVTKTKWYQRKGFKVLLSVIGVAIGIFTGGTGMPLIQLIKTATLSAIKAIAISYAVNALVSVAVKLGLNPKIAGVIAFVASISLAGMANGFDFSKVLTAPNIMKALNQSFNFYEKMLQVQYQDTLNQMKQLDNKMTNQNELLKEKQKLLDTKVFNPTQEMLRSNYTPTVNLFETPDMFYDRHYNYNVVAVSHGLITNFVQGSLKNKQPYQPKQQDIEDVLIIT</sequence>
<reference evidence="3 5" key="1">
    <citation type="submission" date="2016-05" db="EMBL/GenBank/DDBJ databases">
        <title>Draft genome sequence of Moraxella nonliquefaciens CCUG 348T.</title>
        <authorList>
            <person name="Salva-Serra F."/>
            <person name="Engstrom-Jakobsson H."/>
            <person name="Thorell K."/>
            <person name="Gonzales-Siles L."/>
            <person name="Karlsson R."/>
            <person name="Boulund F."/>
            <person name="Engstrand L."/>
            <person name="Kristiansson E."/>
            <person name="Moore E."/>
        </authorList>
    </citation>
    <scope>NUCLEOTIDE SEQUENCE [LARGE SCALE GENOMIC DNA]</scope>
    <source>
        <strain evidence="3 5">CCUG 348</strain>
    </source>
</reference>
<feature type="transmembrane region" description="Helical" evidence="2">
    <location>
        <begin position="587"/>
        <end position="605"/>
    </location>
</feature>
<feature type="coiled-coil region" evidence="1">
    <location>
        <begin position="659"/>
        <end position="693"/>
    </location>
</feature>
<dbReference type="EMBL" id="LXTW01000001">
    <property type="protein sequence ID" value="OBX88376.1"/>
    <property type="molecule type" value="Genomic_DNA"/>
</dbReference>
<name>A0A1B8QT57_MORNO</name>
<feature type="transmembrane region" description="Helical" evidence="2">
    <location>
        <begin position="617"/>
        <end position="636"/>
    </location>
</feature>
<feature type="transmembrane region" description="Helical" evidence="2">
    <location>
        <begin position="560"/>
        <end position="581"/>
    </location>
</feature>
<keyword evidence="2" id="KW-0472">Membrane</keyword>
<evidence type="ECO:0000313" key="3">
    <source>
        <dbReference type="EMBL" id="OBX88376.1"/>
    </source>
</evidence>
<dbReference type="RefSeq" id="WP_067006425.1">
    <property type="nucleotide sequence ID" value="NZ_CP065728.1"/>
</dbReference>
<keyword evidence="2" id="KW-0812">Transmembrane</keyword>
<proteinExistence type="predicted"/>
<organism evidence="3 5">
    <name type="scientific">Moraxella nonliquefaciens</name>
    <dbReference type="NCBI Taxonomy" id="478"/>
    <lineage>
        <taxon>Bacteria</taxon>
        <taxon>Pseudomonadati</taxon>
        <taxon>Pseudomonadota</taxon>
        <taxon>Gammaproteobacteria</taxon>
        <taxon>Moraxellales</taxon>
        <taxon>Moraxellaceae</taxon>
        <taxon>Moraxella</taxon>
    </lineage>
</organism>
<dbReference type="AlphaFoldDB" id="A0A1B8QT57"/>
<evidence type="ECO:0000256" key="2">
    <source>
        <dbReference type="SAM" id="Phobius"/>
    </source>
</evidence>
<keyword evidence="2" id="KW-1133">Transmembrane helix</keyword>
<dbReference type="EMBL" id="CP065728">
    <property type="protein sequence ID" value="QPT44566.1"/>
    <property type="molecule type" value="Genomic_DNA"/>
</dbReference>
<reference evidence="4 6" key="2">
    <citation type="submission" date="2020-12" db="EMBL/GenBank/DDBJ databases">
        <title>FDA dAtabase for Regulatory Grade micrObial Sequences (FDA-ARGOS): Supporting development and validation of Infectious Disease Dx tests.</title>
        <authorList>
            <person name="Sproer C."/>
            <person name="Gronow S."/>
            <person name="Severitt S."/>
            <person name="Schroder I."/>
            <person name="Tallon L."/>
            <person name="Sadzewicz L."/>
            <person name="Zhao X."/>
            <person name="Boylan J."/>
            <person name="Ott S."/>
            <person name="Bowen H."/>
            <person name="Vavikolanu K."/>
            <person name="Mehta A."/>
            <person name="Aluvathingal J."/>
            <person name="Nadendla S."/>
            <person name="Lowell S."/>
            <person name="Myers T."/>
            <person name="Yan Y."/>
            <person name="Sichtig H."/>
        </authorList>
    </citation>
    <scope>NUCLEOTIDE SEQUENCE [LARGE SCALE GENOMIC DNA]</scope>
    <source>
        <strain evidence="4 6">FDAARGOS_869</strain>
    </source>
</reference>